<evidence type="ECO:0000256" key="3">
    <source>
        <dbReference type="ARBA" id="ARBA00022692"/>
    </source>
</evidence>
<keyword evidence="2" id="KW-0349">Heme</keyword>
<dbReference type="SUPFAM" id="SSF81343">
    <property type="entry name" value="Fumarate reductase respiratory complex transmembrane subunits"/>
    <property type="match status" value="1"/>
</dbReference>
<evidence type="ECO:0000256" key="1">
    <source>
        <dbReference type="ARBA" id="ARBA00004370"/>
    </source>
</evidence>
<feature type="transmembrane region" description="Helical" evidence="8">
    <location>
        <begin position="96"/>
        <end position="118"/>
    </location>
</feature>
<evidence type="ECO:0000256" key="5">
    <source>
        <dbReference type="ARBA" id="ARBA00022989"/>
    </source>
</evidence>
<evidence type="ECO:0000256" key="4">
    <source>
        <dbReference type="ARBA" id="ARBA00022723"/>
    </source>
</evidence>
<organism evidence="9 10">
    <name type="scientific">Lomentospora prolificans</name>
    <dbReference type="NCBI Taxonomy" id="41688"/>
    <lineage>
        <taxon>Eukaryota</taxon>
        <taxon>Fungi</taxon>
        <taxon>Dikarya</taxon>
        <taxon>Ascomycota</taxon>
        <taxon>Pezizomycotina</taxon>
        <taxon>Sordariomycetes</taxon>
        <taxon>Hypocreomycetidae</taxon>
        <taxon>Microascales</taxon>
        <taxon>Microascaceae</taxon>
        <taxon>Lomentospora</taxon>
    </lineage>
</organism>
<dbReference type="Proteomes" id="UP000233524">
    <property type="component" value="Unassembled WGS sequence"/>
</dbReference>
<evidence type="ECO:0008006" key="11">
    <source>
        <dbReference type="Google" id="ProtNLM"/>
    </source>
</evidence>
<dbReference type="AlphaFoldDB" id="A0A2N3N481"/>
<evidence type="ECO:0000256" key="2">
    <source>
        <dbReference type="ARBA" id="ARBA00022617"/>
    </source>
</evidence>
<dbReference type="VEuPathDB" id="FungiDB:jhhlp_005826"/>
<gene>
    <name evidence="9" type="ORF">jhhlp_005826</name>
</gene>
<comment type="subcellular location">
    <subcellularLocation>
        <location evidence="1">Membrane</location>
    </subcellularLocation>
</comment>
<evidence type="ECO:0000256" key="7">
    <source>
        <dbReference type="ARBA" id="ARBA00023136"/>
    </source>
</evidence>
<dbReference type="GO" id="GO:0016020">
    <property type="term" value="C:membrane"/>
    <property type="evidence" value="ECO:0007669"/>
    <property type="project" value="UniProtKB-SubCell"/>
</dbReference>
<keyword evidence="10" id="KW-1185">Reference proteome</keyword>
<evidence type="ECO:0000256" key="8">
    <source>
        <dbReference type="SAM" id="Phobius"/>
    </source>
</evidence>
<name>A0A2N3N481_9PEZI</name>
<keyword evidence="3 8" id="KW-0812">Transmembrane</keyword>
<feature type="transmembrane region" description="Helical" evidence="8">
    <location>
        <begin position="177"/>
        <end position="199"/>
    </location>
</feature>
<proteinExistence type="predicted"/>
<dbReference type="PANTHER" id="PTHR10978">
    <property type="entry name" value="SUCCINATE DEHYDROGENASE CYTOCHROME B560 SUBUNIT"/>
    <property type="match status" value="1"/>
</dbReference>
<evidence type="ECO:0000313" key="10">
    <source>
        <dbReference type="Proteomes" id="UP000233524"/>
    </source>
</evidence>
<dbReference type="NCBIfam" id="TIGR02970">
    <property type="entry name" value="succ_dehyd_cytB"/>
    <property type="match status" value="1"/>
</dbReference>
<comment type="caution">
    <text evidence="9">The sequence shown here is derived from an EMBL/GenBank/DDBJ whole genome shotgun (WGS) entry which is preliminary data.</text>
</comment>
<dbReference type="GO" id="GO:0009055">
    <property type="term" value="F:electron transfer activity"/>
    <property type="evidence" value="ECO:0007669"/>
    <property type="project" value="InterPro"/>
</dbReference>
<dbReference type="GO" id="GO:0005739">
    <property type="term" value="C:mitochondrion"/>
    <property type="evidence" value="ECO:0007669"/>
    <property type="project" value="GOC"/>
</dbReference>
<keyword evidence="4" id="KW-0479">Metal-binding</keyword>
<dbReference type="GO" id="GO:0006099">
    <property type="term" value="P:tricarboxylic acid cycle"/>
    <property type="evidence" value="ECO:0007669"/>
    <property type="project" value="InterPro"/>
</dbReference>
<dbReference type="Pfam" id="PF01127">
    <property type="entry name" value="Sdh_cyt"/>
    <property type="match status" value="1"/>
</dbReference>
<dbReference type="InterPro" id="IPR034804">
    <property type="entry name" value="SQR/QFR_C/D"/>
</dbReference>
<accession>A0A2N3N481</accession>
<dbReference type="FunCoup" id="A0A2N3N481">
    <property type="interactions" value="368"/>
</dbReference>
<dbReference type="GO" id="GO:0006121">
    <property type="term" value="P:mitochondrial electron transport, succinate to ubiquinone"/>
    <property type="evidence" value="ECO:0007669"/>
    <property type="project" value="TreeGrafter"/>
</dbReference>
<keyword evidence="6" id="KW-0408">Iron</keyword>
<dbReference type="CDD" id="cd03499">
    <property type="entry name" value="SQR_TypeC_SdhC"/>
    <property type="match status" value="1"/>
</dbReference>
<protein>
    <recommendedName>
        <fullName evidence="11">Succinate dehydrogenase cytochrome b560 subunit</fullName>
    </recommendedName>
</protein>
<dbReference type="STRING" id="41688.A0A2N3N481"/>
<dbReference type="OrthoDB" id="588261at2759"/>
<dbReference type="InParanoid" id="A0A2N3N481"/>
<reference evidence="9 10" key="1">
    <citation type="journal article" date="2017" name="G3 (Bethesda)">
        <title>First Draft Genome Sequence of the Pathogenic Fungus Lomentospora prolificans (Formerly Scedosporium prolificans).</title>
        <authorList>
            <person name="Luo R."/>
            <person name="Zimin A."/>
            <person name="Workman R."/>
            <person name="Fan Y."/>
            <person name="Pertea G."/>
            <person name="Grossman N."/>
            <person name="Wear M.P."/>
            <person name="Jia B."/>
            <person name="Miller H."/>
            <person name="Casadevall A."/>
            <person name="Timp W."/>
            <person name="Zhang S.X."/>
            <person name="Salzberg S.L."/>
        </authorList>
    </citation>
    <scope>NUCLEOTIDE SEQUENCE [LARGE SCALE GENOMIC DNA]</scope>
    <source>
        <strain evidence="9 10">JHH-5317</strain>
    </source>
</reference>
<evidence type="ECO:0000256" key="6">
    <source>
        <dbReference type="ARBA" id="ARBA00023004"/>
    </source>
</evidence>
<feature type="transmembrane region" description="Helical" evidence="8">
    <location>
        <begin position="130"/>
        <end position="156"/>
    </location>
</feature>
<dbReference type="PANTHER" id="PTHR10978:SF5">
    <property type="entry name" value="SUCCINATE DEHYDROGENASE CYTOCHROME B560 SUBUNIT, MITOCHONDRIAL"/>
    <property type="match status" value="1"/>
</dbReference>
<dbReference type="Gene3D" id="1.20.1300.10">
    <property type="entry name" value="Fumarate reductase/succinate dehydrogenase, transmembrane subunit"/>
    <property type="match status" value="1"/>
</dbReference>
<dbReference type="GO" id="GO:0046872">
    <property type="term" value="F:metal ion binding"/>
    <property type="evidence" value="ECO:0007669"/>
    <property type="project" value="UniProtKB-KW"/>
</dbReference>
<keyword evidence="7 8" id="KW-0472">Membrane</keyword>
<dbReference type="InterPro" id="IPR014314">
    <property type="entry name" value="Succ_DH_cytb556"/>
</dbReference>
<dbReference type="InterPro" id="IPR000701">
    <property type="entry name" value="SuccDH_FuR_B_TM-su"/>
</dbReference>
<sequence>MIAQRVGLSAFRRGAAIRPNVSFTQNVPRLAVASSLSTSAPSRGEPSPIHSNAAVATEKLTPDQEETILAAQRKLRPISPHLQIYRPEQTWFGASIWTRITGSALAGALYGYSIVYLASPLLGWHIESSALVEAFAGLGAFSKGAIKSVIAWPFVYHLFNGIRHLTYDMTWGFSKPVISKVATAITASSTVIALALGFLW</sequence>
<dbReference type="EMBL" id="NLAX01000701">
    <property type="protein sequence ID" value="PKS07224.1"/>
    <property type="molecule type" value="Genomic_DNA"/>
</dbReference>
<keyword evidence="5 8" id="KW-1133">Transmembrane helix</keyword>
<evidence type="ECO:0000313" key="9">
    <source>
        <dbReference type="EMBL" id="PKS07224.1"/>
    </source>
</evidence>